<gene>
    <name evidence="1" type="ORF">S12H4_19581</name>
</gene>
<feature type="non-terminal residue" evidence="1">
    <location>
        <position position="1"/>
    </location>
</feature>
<dbReference type="EMBL" id="BARW01009808">
    <property type="protein sequence ID" value="GAI84714.1"/>
    <property type="molecule type" value="Genomic_DNA"/>
</dbReference>
<sequence length="78" mass="8492">NLLGSGVNALGSGFIHNHETIHEFTEELDVVTVRNVRFNLMANGCAVGGDAESQVKCEVYFTYEKVTAELYAKLLGIS</sequence>
<organism evidence="1">
    <name type="scientific">marine sediment metagenome</name>
    <dbReference type="NCBI Taxonomy" id="412755"/>
    <lineage>
        <taxon>unclassified sequences</taxon>
        <taxon>metagenomes</taxon>
        <taxon>ecological metagenomes</taxon>
    </lineage>
</organism>
<proteinExistence type="predicted"/>
<accession>X1TXE6</accession>
<protein>
    <submittedName>
        <fullName evidence="1">Uncharacterized protein</fullName>
    </submittedName>
</protein>
<evidence type="ECO:0000313" key="1">
    <source>
        <dbReference type="EMBL" id="GAI84714.1"/>
    </source>
</evidence>
<name>X1TXE6_9ZZZZ</name>
<reference evidence="1" key="1">
    <citation type="journal article" date="2014" name="Front. Microbiol.">
        <title>High frequency of phylogenetically diverse reductive dehalogenase-homologous genes in deep subseafloor sedimentary metagenomes.</title>
        <authorList>
            <person name="Kawai M."/>
            <person name="Futagami T."/>
            <person name="Toyoda A."/>
            <person name="Takaki Y."/>
            <person name="Nishi S."/>
            <person name="Hori S."/>
            <person name="Arai W."/>
            <person name="Tsubouchi T."/>
            <person name="Morono Y."/>
            <person name="Uchiyama I."/>
            <person name="Ito T."/>
            <person name="Fujiyama A."/>
            <person name="Inagaki F."/>
            <person name="Takami H."/>
        </authorList>
    </citation>
    <scope>NUCLEOTIDE SEQUENCE</scope>
    <source>
        <strain evidence="1">Expedition CK06-06</strain>
    </source>
</reference>
<dbReference type="AlphaFoldDB" id="X1TXE6"/>
<comment type="caution">
    <text evidence="1">The sequence shown here is derived from an EMBL/GenBank/DDBJ whole genome shotgun (WGS) entry which is preliminary data.</text>
</comment>